<dbReference type="AlphaFoldDB" id="A0A9N9NCS8"/>
<feature type="non-terminal residue" evidence="1">
    <location>
        <position position="1"/>
    </location>
</feature>
<proteinExistence type="predicted"/>
<accession>A0A9N9NCS8</accession>
<evidence type="ECO:0000313" key="2">
    <source>
        <dbReference type="Proteomes" id="UP000789396"/>
    </source>
</evidence>
<evidence type="ECO:0000313" key="1">
    <source>
        <dbReference type="EMBL" id="CAG8723148.1"/>
    </source>
</evidence>
<keyword evidence="2" id="KW-1185">Reference proteome</keyword>
<protein>
    <submittedName>
        <fullName evidence="1">17882_t:CDS:1</fullName>
    </submittedName>
</protein>
<sequence>IKSVKSSDKKDPHANNEFHLVPKNWRLNKNRSHARHFATTQITGEEATNPVSSSKDSISSYEEYALRIKFYEKSSMRDILEAGVDHNITPELQDYVLTEIKDIDCFNIRNYPKLNKNQKKFLGKLNHLLLNENDKKNFEKYVNDFVLFLCDQASLDDGVDLTMGSCALVLEFNENEFEVDADRKGKRGAEIVWVLCEDKFKGAIKYKNWEVHLVTCMVAAAQWNYSMLDE</sequence>
<organism evidence="1 2">
    <name type="scientific">Racocetra fulgida</name>
    <dbReference type="NCBI Taxonomy" id="60492"/>
    <lineage>
        <taxon>Eukaryota</taxon>
        <taxon>Fungi</taxon>
        <taxon>Fungi incertae sedis</taxon>
        <taxon>Mucoromycota</taxon>
        <taxon>Glomeromycotina</taxon>
        <taxon>Glomeromycetes</taxon>
        <taxon>Diversisporales</taxon>
        <taxon>Gigasporaceae</taxon>
        <taxon>Racocetra</taxon>
    </lineage>
</organism>
<dbReference type="Proteomes" id="UP000789396">
    <property type="component" value="Unassembled WGS sequence"/>
</dbReference>
<feature type="non-terminal residue" evidence="1">
    <location>
        <position position="230"/>
    </location>
</feature>
<dbReference type="EMBL" id="CAJVPZ010025646">
    <property type="protein sequence ID" value="CAG8723148.1"/>
    <property type="molecule type" value="Genomic_DNA"/>
</dbReference>
<gene>
    <name evidence="1" type="ORF">RFULGI_LOCUS11599</name>
</gene>
<reference evidence="1" key="1">
    <citation type="submission" date="2021-06" db="EMBL/GenBank/DDBJ databases">
        <authorList>
            <person name="Kallberg Y."/>
            <person name="Tangrot J."/>
            <person name="Rosling A."/>
        </authorList>
    </citation>
    <scope>NUCLEOTIDE SEQUENCE</scope>
    <source>
        <strain evidence="1">IN212</strain>
    </source>
</reference>
<dbReference type="OrthoDB" id="2406248at2759"/>
<comment type="caution">
    <text evidence="1">The sequence shown here is derived from an EMBL/GenBank/DDBJ whole genome shotgun (WGS) entry which is preliminary data.</text>
</comment>
<name>A0A9N9NCS8_9GLOM</name>